<evidence type="ECO:0000313" key="8">
    <source>
        <dbReference type="Proteomes" id="UP000005270"/>
    </source>
</evidence>
<dbReference type="GO" id="GO:0051607">
    <property type="term" value="P:defense response to virus"/>
    <property type="evidence" value="ECO:0007669"/>
    <property type="project" value="UniProtKB-KW"/>
</dbReference>
<keyword evidence="1" id="KW-0547">Nucleotide-binding</keyword>
<dbReference type="KEGG" id="thg:TCELL_1015"/>
<feature type="domain" description="Helicase ATP-binding" evidence="6">
    <location>
        <begin position="5"/>
        <end position="199"/>
    </location>
</feature>
<dbReference type="EMBL" id="CP003531">
    <property type="protein sequence ID" value="AFK51438.1"/>
    <property type="molecule type" value="Genomic_DNA"/>
</dbReference>
<evidence type="ECO:0000256" key="3">
    <source>
        <dbReference type="ARBA" id="ARBA00022806"/>
    </source>
</evidence>
<dbReference type="GO" id="GO:0005524">
    <property type="term" value="F:ATP binding"/>
    <property type="evidence" value="ECO:0007669"/>
    <property type="project" value="UniProtKB-KW"/>
</dbReference>
<dbReference type="GO" id="GO:0003677">
    <property type="term" value="F:DNA binding"/>
    <property type="evidence" value="ECO:0007669"/>
    <property type="project" value="TreeGrafter"/>
</dbReference>
<dbReference type="eggNOG" id="arCOG01444">
    <property type="taxonomic scope" value="Archaea"/>
</dbReference>
<sequence>MKELVEKFVETKTVVLIAPTGYGKTLTSLWLFEEAYHGKIAAGLIHVVPYRALVKEIYLEKFKRYYNGSGYQSMDDVDPQGKSPYFLKKLVVTTLDSFVYNLYRVPVAEMFKVLGKEFVTHGHYYPLELSINTSTVVLDEAHIYLGGDAFGREEDSYTALLAALRYLLDLNLPLVVETATMHSSIIEQLVKIAEGKDRRVPIIYVGCGNTQLDNLEKLVKNGELIRICDSGFEGSHRIAWRTYFVDPSDLVGKVEIYCSKEPVLVIKNTVKSAVETYKALVERKACGGDVVLIHGLLSNKDRDDALRRIKNILENCRGAVVSTQVVEAGVEFGGRVLFTDPAPMENLAQRAGRLCRETSPLFGACKERGAEVHIIMPSNKTADEVAKEFANMYDEKRVRGSIEKISEVLKSGEEVEWRLLSNRDGYRSFAELLEEVGAGRILEYAAMSKSTILESYLKSDAQPDDLATILEKGYVKQLARSGVLVSVVVSNVRVGKPVNYKNLEVVAVELSKLIEYEEKSGYKCLETEIKKEEGSESRYLKVLIVKRVNNIEVFEERTSKDSTRNLMKANLIQAIKGLYPTAKRGESFEGVYLKAKEGCYKNGEGLLLWQ</sequence>
<dbReference type="GO" id="GO:0140097">
    <property type="term" value="F:catalytic activity, acting on DNA"/>
    <property type="evidence" value="ECO:0007669"/>
    <property type="project" value="UniProtKB-ARBA"/>
</dbReference>
<dbReference type="InParanoid" id="I3TFA0"/>
<keyword evidence="2" id="KW-0378">Hydrolase</keyword>
<dbReference type="NCBIfam" id="TIGR01587">
    <property type="entry name" value="cas3_core"/>
    <property type="match status" value="1"/>
</dbReference>
<evidence type="ECO:0000259" key="6">
    <source>
        <dbReference type="PROSITE" id="PS51192"/>
    </source>
</evidence>
<gene>
    <name evidence="7" type="ordered locus">TCELL_1015</name>
</gene>
<dbReference type="OrthoDB" id="43851at2157"/>
<dbReference type="InterPro" id="IPR014001">
    <property type="entry name" value="Helicase_ATP-bd"/>
</dbReference>
<dbReference type="InterPro" id="IPR054712">
    <property type="entry name" value="Cas3-like_dom"/>
</dbReference>
<reference evidence="7 8" key="1">
    <citation type="journal article" date="2012" name="J. Bacteriol.">
        <title>Complete genome sequence of the hyperthermophilic cellulolytic Crenarchaeon 'Thermogladius cellulolyticus' 1633.</title>
        <authorList>
            <person name="Mardanov A.V."/>
            <person name="Kochetkova T.V."/>
            <person name="Beletsky A.V."/>
            <person name="Bonch-Osmolovskaya E.A."/>
            <person name="Ravin N.V."/>
            <person name="Skryabin K.G."/>
        </authorList>
    </citation>
    <scope>NUCLEOTIDE SEQUENCE [LARGE SCALE GENOMIC DNA]</scope>
    <source>
        <strain evidence="8">DSM 22663 / VKM B-2946 / 1633</strain>
    </source>
</reference>
<keyword evidence="5" id="KW-0051">Antiviral defense</keyword>
<proteinExistence type="predicted"/>
<dbReference type="GO" id="GO:0016887">
    <property type="term" value="F:ATP hydrolysis activity"/>
    <property type="evidence" value="ECO:0007669"/>
    <property type="project" value="TreeGrafter"/>
</dbReference>
<dbReference type="Pfam" id="PF22590">
    <property type="entry name" value="Cas3-like_C_2"/>
    <property type="match status" value="1"/>
</dbReference>
<evidence type="ECO:0000256" key="1">
    <source>
        <dbReference type="ARBA" id="ARBA00022741"/>
    </source>
</evidence>
<dbReference type="RefSeq" id="WP_014737688.1">
    <property type="nucleotide sequence ID" value="NC_017954.1"/>
</dbReference>
<dbReference type="PROSITE" id="PS51192">
    <property type="entry name" value="HELICASE_ATP_BIND_1"/>
    <property type="match status" value="1"/>
</dbReference>
<dbReference type="HOGENOM" id="CLU_031100_0_0_2"/>
<protein>
    <submittedName>
        <fullName evidence="7">Putative helicase</fullName>
    </submittedName>
</protein>
<dbReference type="GO" id="GO:0004386">
    <property type="term" value="F:helicase activity"/>
    <property type="evidence" value="ECO:0007669"/>
    <property type="project" value="UniProtKB-KW"/>
</dbReference>
<dbReference type="AlphaFoldDB" id="I3TFA0"/>
<dbReference type="GeneID" id="13013334"/>
<keyword evidence="4" id="KW-0067">ATP-binding</keyword>
<evidence type="ECO:0000256" key="2">
    <source>
        <dbReference type="ARBA" id="ARBA00022801"/>
    </source>
</evidence>
<dbReference type="InterPro" id="IPR011545">
    <property type="entry name" value="DEAD/DEAH_box_helicase_dom"/>
</dbReference>
<evidence type="ECO:0000313" key="7">
    <source>
        <dbReference type="EMBL" id="AFK51438.1"/>
    </source>
</evidence>
<evidence type="ECO:0000256" key="5">
    <source>
        <dbReference type="ARBA" id="ARBA00023118"/>
    </source>
</evidence>
<dbReference type="InterPro" id="IPR006474">
    <property type="entry name" value="Helicase_Cas3_CRISPR-ass_core"/>
</dbReference>
<dbReference type="Pfam" id="PF00270">
    <property type="entry name" value="DEAD"/>
    <property type="match status" value="1"/>
</dbReference>
<dbReference type="InterPro" id="IPR027417">
    <property type="entry name" value="P-loop_NTPase"/>
</dbReference>
<dbReference type="Gene3D" id="3.40.50.300">
    <property type="entry name" value="P-loop containing nucleotide triphosphate hydrolases"/>
    <property type="match status" value="2"/>
</dbReference>
<dbReference type="PANTHER" id="PTHR47962:SF5">
    <property type="entry name" value="ATP-DEPENDENT HELICASE LHR-RELATED"/>
    <property type="match status" value="1"/>
</dbReference>
<dbReference type="InterPro" id="IPR052511">
    <property type="entry name" value="ATP-dep_Helicase"/>
</dbReference>
<dbReference type="PANTHER" id="PTHR47962">
    <property type="entry name" value="ATP-DEPENDENT HELICASE LHR-RELATED-RELATED"/>
    <property type="match status" value="1"/>
</dbReference>
<organism evidence="7 8">
    <name type="scientific">Thermogladius calderae (strain DSM 22663 / VKM B-2946 / 1633)</name>
    <dbReference type="NCBI Taxonomy" id="1184251"/>
    <lineage>
        <taxon>Archaea</taxon>
        <taxon>Thermoproteota</taxon>
        <taxon>Thermoprotei</taxon>
        <taxon>Desulfurococcales</taxon>
        <taxon>Desulfurococcaceae</taxon>
        <taxon>Thermogladius</taxon>
    </lineage>
</organism>
<keyword evidence="3 7" id="KW-0347">Helicase</keyword>
<name>I3TFA0_THEC1</name>
<keyword evidence="8" id="KW-1185">Reference proteome</keyword>
<dbReference type="Proteomes" id="UP000005270">
    <property type="component" value="Chromosome"/>
</dbReference>
<accession>I3TFA0</accession>
<dbReference type="SUPFAM" id="SSF52540">
    <property type="entry name" value="P-loop containing nucleoside triphosphate hydrolases"/>
    <property type="match status" value="1"/>
</dbReference>
<evidence type="ECO:0000256" key="4">
    <source>
        <dbReference type="ARBA" id="ARBA00022840"/>
    </source>
</evidence>
<dbReference type="STRING" id="1184251.TCELL_1015"/>